<dbReference type="GO" id="GO:0003824">
    <property type="term" value="F:catalytic activity"/>
    <property type="evidence" value="ECO:0007669"/>
    <property type="project" value="InterPro"/>
</dbReference>
<dbReference type="Pfam" id="PF00668">
    <property type="entry name" value="Condensation"/>
    <property type="match status" value="2"/>
</dbReference>
<dbReference type="Gene3D" id="1.10.1200.10">
    <property type="entry name" value="ACP-like"/>
    <property type="match status" value="2"/>
</dbReference>
<feature type="region of interest" description="Disordered" evidence="5">
    <location>
        <begin position="1218"/>
        <end position="1292"/>
    </location>
</feature>
<dbReference type="GO" id="GO:0017000">
    <property type="term" value="P:antibiotic biosynthetic process"/>
    <property type="evidence" value="ECO:0007669"/>
    <property type="project" value="UniProtKB-ARBA"/>
</dbReference>
<dbReference type="PROSITE" id="PS50075">
    <property type="entry name" value="CARRIER"/>
    <property type="match status" value="2"/>
</dbReference>
<dbReference type="EMBL" id="CP031320">
    <property type="protein sequence ID" value="AXK36942.1"/>
    <property type="molecule type" value="Genomic_DNA"/>
</dbReference>
<dbReference type="InterPro" id="IPR020806">
    <property type="entry name" value="PKS_PP-bd"/>
</dbReference>
<evidence type="ECO:0000256" key="3">
    <source>
        <dbReference type="ARBA" id="ARBA00022450"/>
    </source>
</evidence>
<dbReference type="SUPFAM" id="SSF52777">
    <property type="entry name" value="CoA-dependent acyltransferases"/>
    <property type="match status" value="4"/>
</dbReference>
<dbReference type="SUPFAM" id="SSF56801">
    <property type="entry name" value="Acetyl-CoA synthetase-like"/>
    <property type="match status" value="3"/>
</dbReference>
<dbReference type="PANTHER" id="PTHR45527">
    <property type="entry name" value="NONRIBOSOMAL PEPTIDE SYNTHETASE"/>
    <property type="match status" value="1"/>
</dbReference>
<evidence type="ECO:0000256" key="2">
    <source>
        <dbReference type="ARBA" id="ARBA00006432"/>
    </source>
</evidence>
<evidence type="ECO:0000256" key="4">
    <source>
        <dbReference type="ARBA" id="ARBA00022553"/>
    </source>
</evidence>
<evidence type="ECO:0000256" key="5">
    <source>
        <dbReference type="SAM" id="MobiDB-lite"/>
    </source>
</evidence>
<dbReference type="GO" id="GO:0072330">
    <property type="term" value="P:monocarboxylic acid biosynthetic process"/>
    <property type="evidence" value="ECO:0007669"/>
    <property type="project" value="UniProtKB-ARBA"/>
</dbReference>
<dbReference type="Gene3D" id="3.30.559.30">
    <property type="entry name" value="Nonribosomal peptide synthetase, condensation domain"/>
    <property type="match status" value="2"/>
</dbReference>
<dbReference type="FunFam" id="3.30.559.10:FF:000012">
    <property type="entry name" value="Non-ribosomal peptide synthetase"/>
    <property type="match status" value="1"/>
</dbReference>
<comment type="cofactor">
    <cofactor evidence="1">
        <name>pantetheine 4'-phosphate</name>
        <dbReference type="ChEBI" id="CHEBI:47942"/>
    </cofactor>
</comment>
<feature type="compositionally biased region" description="Pro residues" evidence="5">
    <location>
        <begin position="1225"/>
        <end position="1269"/>
    </location>
</feature>
<feature type="region of interest" description="Disordered" evidence="5">
    <location>
        <begin position="16"/>
        <end position="37"/>
    </location>
</feature>
<dbReference type="FunFam" id="1.10.1200.10:FF:000016">
    <property type="entry name" value="Non-ribosomal peptide synthase"/>
    <property type="match status" value="2"/>
</dbReference>
<keyword evidence="4" id="KW-0597">Phosphoprotein</keyword>
<dbReference type="InterPro" id="IPR023213">
    <property type="entry name" value="CAT-like_dom_sf"/>
</dbReference>
<dbReference type="Pfam" id="PF00550">
    <property type="entry name" value="PP-binding"/>
    <property type="match status" value="2"/>
</dbReference>
<dbReference type="KEGG" id="sarm:DVA86_34950"/>
<comment type="similarity">
    <text evidence="2">Belongs to the ATP-dependent AMP-binding enzyme family.</text>
</comment>
<dbReference type="InterPro" id="IPR036736">
    <property type="entry name" value="ACP-like_sf"/>
</dbReference>
<dbReference type="GO" id="GO:0005829">
    <property type="term" value="C:cytosol"/>
    <property type="evidence" value="ECO:0007669"/>
    <property type="project" value="TreeGrafter"/>
</dbReference>
<evidence type="ECO:0000313" key="8">
    <source>
        <dbReference type="Proteomes" id="UP000254425"/>
    </source>
</evidence>
<keyword evidence="3" id="KW-0596">Phosphopantetheine</keyword>
<dbReference type="Proteomes" id="UP000254425">
    <property type="component" value="Chromosome"/>
</dbReference>
<dbReference type="GO" id="GO:0043041">
    <property type="term" value="P:amino acid activation for nonribosomal peptide biosynthetic process"/>
    <property type="evidence" value="ECO:0007669"/>
    <property type="project" value="TreeGrafter"/>
</dbReference>
<reference evidence="7 8" key="1">
    <citation type="submission" date="2018-07" db="EMBL/GenBank/DDBJ databases">
        <title>Draft genome of the type strain Streptomyces armeniacus ATCC 15676.</title>
        <authorList>
            <person name="Labana P."/>
            <person name="Gosse J.T."/>
            <person name="Boddy C.N."/>
        </authorList>
    </citation>
    <scope>NUCLEOTIDE SEQUENCE [LARGE SCALE GENOMIC DNA]</scope>
    <source>
        <strain evidence="7 8">ATCC 15676</strain>
    </source>
</reference>
<dbReference type="CDD" id="cd19540">
    <property type="entry name" value="LCL_NRPS-like"/>
    <property type="match status" value="2"/>
</dbReference>
<feature type="domain" description="Carrier" evidence="6">
    <location>
        <begin position="37"/>
        <end position="112"/>
    </location>
</feature>
<dbReference type="SUPFAM" id="SSF47336">
    <property type="entry name" value="ACP-like"/>
    <property type="match status" value="2"/>
</dbReference>
<protein>
    <recommendedName>
        <fullName evidence="6">Carrier domain-containing protein</fullName>
    </recommendedName>
</protein>
<dbReference type="Gene3D" id="3.30.300.30">
    <property type="match status" value="2"/>
</dbReference>
<sequence>MPAAFVELDALPLTPNGKTDTRALPAPDYAAAPQGRAPRNPREEVLCALFAEVLGATDIGIDDDFFALGGHSLLATRLISRIRTALRAEVPVRALFESPTVAGLAGRLDGDGADARPAPAPRNRPERLPLSFAQQRLWFLHQLEGGSATYNMPVALRLRGPLDRDALRHAVDGLAARHESLRTTYHEDQEGPYQHVHDAGAVSVPFRAVRTNGDRLGDDLAHAARHTYDLGAEIPFRATLFEVSGDECVLLLLLHHIAGDATSLELLVRDLAADYTARRTGGEPAQDAPAVQYADYALWQHDILGSDDDPGSHAARQLGYWTSALRDLPEELPLPADRVRPAVASYAGDRVRFEVPAELHGRLKSVARGTGSTLFMVLQAGLATLLHRMGAGTDIPIGAPVAGRTDEATDDVVGFFANTLVLRTDLDGNPTLRELLDRVRETDLAAYAHQDIPFERLVEVLNPERSLSRHPLFQTMLTFDSASGGPDVLGFAGLSAERQPVPFDHARFDLMLGVKETGADEAGLSAAFEYGTDLFDRATVEALARRYVCVLEAFAADLDTPASAVDVLGEHEQRQLAAQSAGPRTDAGETCVAGLFEGCVVASPGAVAVVGVDGVAVSYGELNARANRLAWWLMPAAFVELDALPLTPNGKTDTRALPAPDYAAAPQGRAPRNPREEVLCALFAEVLGATDIGIDDDFFALGGHSLLATRLISRIRTALGVEAPVRALFDAPTVAGLARALADAEDARPRLTAVERPQRLPLSFAQQRLWFLHQLEGPSATYNIPVALRLSGDLDEEALQAALRDVVRRHEVLRTTYHEDDQGSCQRVLDADADAAVPRLVRTTTAEERLDEDVREAARYSFDLSRETPLRATLLRLSETEAVLLLLVHHIAGDGWSLGPLTRDLAQAYRTRCSGRAPEWQPLPVHYADHVLWQRAALGAADDPSSLLSRQLAHWAGALDGLPEEATFPADRPRPATASYAGDTLTADLPAELHARLAALARDTGTSVFMVLQAALATLLHRMGAGTDIPLGSPIAGRTDDAAEDLVGLFVNTLVLRTDLSGRPTVRQLLERVRENGLAAYAHQDVPFERLVEALNPERSLGRHPLFQVMLAFNNTDTRDAVAAVEEMPALRVSGHPVGTGVSRVDAVFNLTERRAADGSPAGIGCVVEYSTDLYTRETAQDWTARLTRVLQSFAADADRPLHETDVLDAAERHRLTAGAAAPAQPAPAPPRTTPPSSPSARPPTTPNPTPPPPASPPRASPTATPPRHPSCRRCPSRRTPSSDPRARRRGRIWRPGCRSTWCPPRSWRWMRCR</sequence>
<dbReference type="GO" id="GO:0044550">
    <property type="term" value="P:secondary metabolite biosynthetic process"/>
    <property type="evidence" value="ECO:0007669"/>
    <property type="project" value="TreeGrafter"/>
</dbReference>
<dbReference type="InterPro" id="IPR045851">
    <property type="entry name" value="AMP-bd_C_sf"/>
</dbReference>
<keyword evidence="8" id="KW-1185">Reference proteome</keyword>
<dbReference type="GO" id="GO:0008610">
    <property type="term" value="P:lipid biosynthetic process"/>
    <property type="evidence" value="ECO:0007669"/>
    <property type="project" value="UniProtKB-ARBA"/>
</dbReference>
<dbReference type="InterPro" id="IPR009081">
    <property type="entry name" value="PP-bd_ACP"/>
</dbReference>
<feature type="region of interest" description="Disordered" evidence="5">
    <location>
        <begin position="107"/>
        <end position="126"/>
    </location>
</feature>
<evidence type="ECO:0000259" key="6">
    <source>
        <dbReference type="PROSITE" id="PS50075"/>
    </source>
</evidence>
<proteinExistence type="inferred from homology"/>
<dbReference type="Gene3D" id="3.30.559.10">
    <property type="entry name" value="Chloramphenicol acetyltransferase-like domain"/>
    <property type="match status" value="2"/>
</dbReference>
<organism evidence="7 8">
    <name type="scientific">Streptomyces armeniacus</name>
    <dbReference type="NCBI Taxonomy" id="83291"/>
    <lineage>
        <taxon>Bacteria</taxon>
        <taxon>Bacillati</taxon>
        <taxon>Actinomycetota</taxon>
        <taxon>Actinomycetes</taxon>
        <taxon>Kitasatosporales</taxon>
        <taxon>Streptomycetaceae</taxon>
        <taxon>Streptomyces</taxon>
    </lineage>
</organism>
<gene>
    <name evidence="7" type="ORF">DVA86_34950</name>
</gene>
<dbReference type="InterPro" id="IPR006162">
    <property type="entry name" value="Ppantetheine_attach_site"/>
</dbReference>
<dbReference type="GO" id="GO:0031177">
    <property type="term" value="F:phosphopantetheine binding"/>
    <property type="evidence" value="ECO:0007669"/>
    <property type="project" value="InterPro"/>
</dbReference>
<feature type="domain" description="Carrier" evidence="6">
    <location>
        <begin position="670"/>
        <end position="745"/>
    </location>
</feature>
<evidence type="ECO:0000256" key="1">
    <source>
        <dbReference type="ARBA" id="ARBA00001957"/>
    </source>
</evidence>
<dbReference type="PANTHER" id="PTHR45527:SF1">
    <property type="entry name" value="FATTY ACID SYNTHASE"/>
    <property type="match status" value="1"/>
</dbReference>
<dbReference type="InterPro" id="IPR001242">
    <property type="entry name" value="Condensation_dom"/>
</dbReference>
<accession>A0A345XZ76</accession>
<name>A0A345XZ76_9ACTN</name>
<dbReference type="PROSITE" id="PS00012">
    <property type="entry name" value="PHOSPHOPANTETHEINE"/>
    <property type="match status" value="2"/>
</dbReference>
<dbReference type="SMART" id="SM00823">
    <property type="entry name" value="PKS_PP"/>
    <property type="match status" value="2"/>
</dbReference>
<evidence type="ECO:0000313" key="7">
    <source>
        <dbReference type="EMBL" id="AXK36942.1"/>
    </source>
</evidence>